<accession>A0A381Y8P8</accession>
<dbReference type="PROSITE" id="PS51084">
    <property type="entry name" value="HIT_2"/>
    <property type="match status" value="1"/>
</dbReference>
<reference evidence="2" key="1">
    <citation type="submission" date="2018-05" db="EMBL/GenBank/DDBJ databases">
        <authorList>
            <person name="Lanie J.A."/>
            <person name="Ng W.-L."/>
            <person name="Kazmierczak K.M."/>
            <person name="Andrzejewski T.M."/>
            <person name="Davidsen T.M."/>
            <person name="Wayne K.J."/>
            <person name="Tettelin H."/>
            <person name="Glass J.I."/>
            <person name="Rusch D."/>
            <person name="Podicherti R."/>
            <person name="Tsui H.-C.T."/>
            <person name="Winkler M.E."/>
        </authorList>
    </citation>
    <scope>NUCLEOTIDE SEQUENCE</scope>
</reference>
<dbReference type="AlphaFoldDB" id="A0A381Y8P8"/>
<protein>
    <recommendedName>
        <fullName evidence="1">HIT domain-containing protein</fullName>
    </recommendedName>
</protein>
<dbReference type="InterPro" id="IPR011146">
    <property type="entry name" value="HIT-like"/>
</dbReference>
<gene>
    <name evidence="2" type="ORF">METZ01_LOCUS126303</name>
</gene>
<feature type="domain" description="HIT" evidence="1">
    <location>
        <begin position="7"/>
        <end position="109"/>
    </location>
</feature>
<dbReference type="Gene3D" id="3.30.428.10">
    <property type="entry name" value="HIT-like"/>
    <property type="match status" value="1"/>
</dbReference>
<dbReference type="SUPFAM" id="SSF54197">
    <property type="entry name" value="HIT-like"/>
    <property type="match status" value="1"/>
</dbReference>
<evidence type="ECO:0000313" key="2">
    <source>
        <dbReference type="EMBL" id="SVA73449.1"/>
    </source>
</evidence>
<dbReference type="InterPro" id="IPR036265">
    <property type="entry name" value="HIT-like_sf"/>
</dbReference>
<dbReference type="EMBL" id="UINC01017652">
    <property type="protein sequence ID" value="SVA73449.1"/>
    <property type="molecule type" value="Genomic_DNA"/>
</dbReference>
<organism evidence="2">
    <name type="scientific">marine metagenome</name>
    <dbReference type="NCBI Taxonomy" id="408172"/>
    <lineage>
        <taxon>unclassified sequences</taxon>
        <taxon>metagenomes</taxon>
        <taxon>ecological metagenomes</taxon>
    </lineage>
</organism>
<proteinExistence type="predicted"/>
<name>A0A381Y8P8_9ZZZZ</name>
<dbReference type="GO" id="GO:0003824">
    <property type="term" value="F:catalytic activity"/>
    <property type="evidence" value="ECO:0007669"/>
    <property type="project" value="InterPro"/>
</dbReference>
<evidence type="ECO:0000259" key="1">
    <source>
        <dbReference type="PROSITE" id="PS51084"/>
    </source>
</evidence>
<sequence>MPTLIHQRVRECRDGKYSKSICRVSSGWVVLGDVQFVPGYSLLLPDPVVANPNHMNEATRKTFFHEMSLVGDALLSVTDAVRINYEILGNLEPALHAHIFPRYMTEPEELRLKPVWFYDWDAAPSFNLDRDRSIMDAIHDYLQKRGLTA</sequence>